<protein>
    <submittedName>
        <fullName evidence="1">Uncharacterized protein</fullName>
    </submittedName>
</protein>
<dbReference type="eggNOG" id="ENOG5033CJ5">
    <property type="taxonomic scope" value="Bacteria"/>
</dbReference>
<accession>A0A0A7EK34</accession>
<proteinExistence type="predicted"/>
<dbReference type="Proteomes" id="UP000030341">
    <property type="component" value="Chromosome 2"/>
</dbReference>
<dbReference type="HOGENOM" id="CLU_1766458_0_0_6"/>
<gene>
    <name evidence="1" type="ORF">OM33_17640</name>
</gene>
<dbReference type="EMBL" id="CP009889">
    <property type="protein sequence ID" value="AIY66913.1"/>
    <property type="molecule type" value="Genomic_DNA"/>
</dbReference>
<organism evidence="1 2">
    <name type="scientific">Pseudoalteromonas piratica</name>
    <dbReference type="NCBI Taxonomy" id="1348114"/>
    <lineage>
        <taxon>Bacteria</taxon>
        <taxon>Pseudomonadati</taxon>
        <taxon>Pseudomonadota</taxon>
        <taxon>Gammaproteobacteria</taxon>
        <taxon>Alteromonadales</taxon>
        <taxon>Pseudoalteromonadaceae</taxon>
        <taxon>Pseudoalteromonas</taxon>
    </lineage>
</organism>
<name>A0A0A7EK34_9GAMM</name>
<dbReference type="STRING" id="1348114.OM33_17640"/>
<reference evidence="1 2" key="1">
    <citation type="submission" date="2014-11" db="EMBL/GenBank/DDBJ databases">
        <title>Complete Genome Sequence of Pseudoalteromonas sp. Strain OCN003 Isolated from Kaneohe Bay, Oahu, Hawaii.</title>
        <authorList>
            <person name="Beurmann S."/>
            <person name="Videau P."/>
            <person name="Ushijima B."/>
            <person name="Smith A.M."/>
            <person name="Aeby G.S."/>
            <person name="Callahan S.M."/>
            <person name="Belcaid M."/>
        </authorList>
    </citation>
    <scope>NUCLEOTIDE SEQUENCE [LARGE SCALE GENOMIC DNA]</scope>
    <source>
        <strain evidence="1 2">OCN003</strain>
    </source>
</reference>
<dbReference type="RefSeq" id="WP_040135537.1">
    <property type="nucleotide sequence ID" value="NZ_CP009889.1"/>
</dbReference>
<dbReference type="AlphaFoldDB" id="A0A0A7EK34"/>
<sequence length="147" mass="16122">MKQFKLMVEEACALLEVTPHALSDEDYQVNIEQLVFRISFHPSDGTFGLKAALAKPTSDLPSSVYNLMLNANATGVQLQGCKVGIDATSNQIVLVKLLPSVIEEGEHLAQKILSFTQVALFWQMTLTTAKDDMTDEVMPLHSSLLSV</sequence>
<dbReference type="Gene3D" id="3.30.1460.10">
    <property type="match status" value="1"/>
</dbReference>
<keyword evidence="2" id="KW-1185">Reference proteome</keyword>
<dbReference type="CDD" id="cd16364">
    <property type="entry name" value="T3SC_I-like"/>
    <property type="match status" value="1"/>
</dbReference>
<dbReference type="OrthoDB" id="9870580at2"/>
<evidence type="ECO:0000313" key="2">
    <source>
        <dbReference type="Proteomes" id="UP000030341"/>
    </source>
</evidence>
<evidence type="ECO:0000313" key="1">
    <source>
        <dbReference type="EMBL" id="AIY66913.1"/>
    </source>
</evidence>
<dbReference type="KEGG" id="pseo:OM33_17640"/>
<dbReference type="SUPFAM" id="SSF69635">
    <property type="entry name" value="Type III secretory system chaperone-like"/>
    <property type="match status" value="1"/>
</dbReference>